<keyword evidence="3" id="KW-1185">Reference proteome</keyword>
<dbReference type="Pfam" id="PF02368">
    <property type="entry name" value="Big_2"/>
    <property type="match status" value="1"/>
</dbReference>
<evidence type="ECO:0000259" key="1">
    <source>
        <dbReference type="SMART" id="SM00635"/>
    </source>
</evidence>
<evidence type="ECO:0000313" key="2">
    <source>
        <dbReference type="EMBL" id="NLR19442.1"/>
    </source>
</evidence>
<sequence length="104" mass="10172">MLTHQLLVLQRVVAPTNTPVTNVTLDQATASVEVGKTVKLTATVTPNNATDATPVFTSSDDTVATVASDGTVTGVAAGSATITVTAGGKTATSAVTVTAAASAE</sequence>
<reference evidence="2 3" key="1">
    <citation type="submission" date="2020-04" db="EMBL/GenBank/DDBJ databases">
        <title>A novel species of genus Lactobacillus that was isolated from fermented food Zha-chili.</title>
        <authorList>
            <person name="Zhang Z."/>
        </authorList>
    </citation>
    <scope>NUCLEOTIDE SEQUENCE [LARGE SCALE GENOMIC DNA]</scope>
    <source>
        <strain evidence="3">HBUAS51383</strain>
    </source>
</reference>
<name>A0ABX1KZS6_9LACO</name>
<evidence type="ECO:0000313" key="3">
    <source>
        <dbReference type="Proteomes" id="UP000763447"/>
    </source>
</evidence>
<gene>
    <name evidence="2" type="ORF">HC026_11115</name>
</gene>
<dbReference type="InterPro" id="IPR008964">
    <property type="entry name" value="Invasin/intimin_cell_adhesion"/>
</dbReference>
<organism evidence="2 3">
    <name type="scientific">Secundilactobacillus angelensis</name>
    <dbReference type="NCBI Taxonomy" id="2722706"/>
    <lineage>
        <taxon>Bacteria</taxon>
        <taxon>Bacillati</taxon>
        <taxon>Bacillota</taxon>
        <taxon>Bacilli</taxon>
        <taxon>Lactobacillales</taxon>
        <taxon>Lactobacillaceae</taxon>
        <taxon>Secundilactobacillus</taxon>
    </lineage>
</organism>
<dbReference type="RefSeq" id="WP_168926000.1">
    <property type="nucleotide sequence ID" value="NZ_JAAXLJ010000026.1"/>
</dbReference>
<protein>
    <submittedName>
        <fullName evidence="2">Ig domain-containing protein</fullName>
    </submittedName>
</protein>
<comment type="caution">
    <text evidence="2">The sequence shown here is derived from an EMBL/GenBank/DDBJ whole genome shotgun (WGS) entry which is preliminary data.</text>
</comment>
<dbReference type="SMART" id="SM00635">
    <property type="entry name" value="BID_2"/>
    <property type="match status" value="1"/>
</dbReference>
<dbReference type="Gene3D" id="2.60.40.1080">
    <property type="match status" value="1"/>
</dbReference>
<dbReference type="InterPro" id="IPR003343">
    <property type="entry name" value="Big_2"/>
</dbReference>
<dbReference type="Proteomes" id="UP000763447">
    <property type="component" value="Unassembled WGS sequence"/>
</dbReference>
<feature type="domain" description="BIG2" evidence="1">
    <location>
        <begin position="19"/>
        <end position="96"/>
    </location>
</feature>
<dbReference type="SUPFAM" id="SSF49373">
    <property type="entry name" value="Invasin/intimin cell-adhesion fragments"/>
    <property type="match status" value="1"/>
</dbReference>
<dbReference type="EMBL" id="JAAXLJ010000026">
    <property type="protein sequence ID" value="NLR19442.1"/>
    <property type="molecule type" value="Genomic_DNA"/>
</dbReference>
<accession>A0ABX1KZS6</accession>
<proteinExistence type="predicted"/>